<evidence type="ECO:0000313" key="2">
    <source>
        <dbReference type="EMBL" id="MBK7416272.1"/>
    </source>
</evidence>
<comment type="caution">
    <text evidence="2">The sequence shown here is derived from an EMBL/GenBank/DDBJ whole genome shotgun (WGS) entry which is preliminary data.</text>
</comment>
<dbReference type="CDD" id="cd01125">
    <property type="entry name" value="RepA_RSF1010_like"/>
    <property type="match status" value="1"/>
</dbReference>
<dbReference type="EMBL" id="JADJMS010000037">
    <property type="protein sequence ID" value="MBK7416272.1"/>
    <property type="molecule type" value="Genomic_DNA"/>
</dbReference>
<accession>A0A935JYZ2</accession>
<evidence type="ECO:0000313" key="3">
    <source>
        <dbReference type="Proteomes" id="UP000739411"/>
    </source>
</evidence>
<evidence type="ECO:0000256" key="1">
    <source>
        <dbReference type="SAM" id="MobiDB-lite"/>
    </source>
</evidence>
<dbReference type="AlphaFoldDB" id="A0A935JYZ2"/>
<dbReference type="Proteomes" id="UP000739411">
    <property type="component" value="Unassembled WGS sequence"/>
</dbReference>
<dbReference type="SUPFAM" id="SSF52540">
    <property type="entry name" value="P-loop containing nucleoside triphosphate hydrolases"/>
    <property type="match status" value="1"/>
</dbReference>
<sequence>MKQTTLDSLYINLADAFSSEPPRLDFVLPGYLAGTVGILASPGAAGKTWLALELCCAVASAAANQRLLGLPLEKHGQAVFLSAEDPESSLKSRLHSIAKYLDGDALTELQANLRIASLVGLPTDLHPSRNGNSDPDVEDWSKTLGEQCAGARLIVLDTLSRWHTRDENANAEMAQVIKKAEAIAKVTGASLLFLHHANKGMVMAGRGDEQQSVRGASSLVDNARWQAALVAMSPDDEKKYGLTPKAWRARTSPAVRGNQAKPRRPCGDSLAPQR</sequence>
<protein>
    <submittedName>
        <fullName evidence="2">AAA family ATPase</fullName>
    </submittedName>
</protein>
<reference evidence="2 3" key="1">
    <citation type="submission" date="2020-10" db="EMBL/GenBank/DDBJ databases">
        <title>Connecting structure to function with the recovery of over 1000 high-quality activated sludge metagenome-assembled genomes encoding full-length rRNA genes using long-read sequencing.</title>
        <authorList>
            <person name="Singleton C.M."/>
            <person name="Petriglieri F."/>
            <person name="Kristensen J.M."/>
            <person name="Kirkegaard R.H."/>
            <person name="Michaelsen T.Y."/>
            <person name="Andersen M.H."/>
            <person name="Karst S.M."/>
            <person name="Dueholm M.S."/>
            <person name="Nielsen P.H."/>
            <person name="Albertsen M."/>
        </authorList>
    </citation>
    <scope>NUCLEOTIDE SEQUENCE [LARGE SCALE GENOMIC DNA]</scope>
    <source>
        <strain evidence="2">EsbW_18-Q3-R4-48_BATAC.463</strain>
    </source>
</reference>
<dbReference type="Gene3D" id="3.40.50.300">
    <property type="entry name" value="P-loop containing nucleotide triphosphate hydrolases"/>
    <property type="match status" value="1"/>
</dbReference>
<organism evidence="2 3">
    <name type="scientific">Candidatus Dechloromonas phosphorivorans</name>
    <dbReference type="NCBI Taxonomy" id="2899244"/>
    <lineage>
        <taxon>Bacteria</taxon>
        <taxon>Pseudomonadati</taxon>
        <taxon>Pseudomonadota</taxon>
        <taxon>Betaproteobacteria</taxon>
        <taxon>Rhodocyclales</taxon>
        <taxon>Azonexaceae</taxon>
        <taxon>Dechloromonas</taxon>
    </lineage>
</organism>
<dbReference type="InterPro" id="IPR038724">
    <property type="entry name" value="RepA"/>
</dbReference>
<dbReference type="InterPro" id="IPR027417">
    <property type="entry name" value="P-loop_NTPase"/>
</dbReference>
<proteinExistence type="predicted"/>
<name>A0A935JYZ2_9RHOO</name>
<dbReference type="Pfam" id="PF13481">
    <property type="entry name" value="AAA_25"/>
    <property type="match status" value="1"/>
</dbReference>
<feature type="region of interest" description="Disordered" evidence="1">
    <location>
        <begin position="237"/>
        <end position="274"/>
    </location>
</feature>
<gene>
    <name evidence="2" type="ORF">IPJ38_15405</name>
</gene>